<protein>
    <submittedName>
        <fullName evidence="2">Uncharacterized protein</fullName>
    </submittedName>
</protein>
<dbReference type="VEuPathDB" id="FungiDB:H257_13496"/>
<sequence>MDLERLHRVGQKRRNALEKVCGFIHLQRKAKANHLPVVEEADSGARDLRAAGRRDHLERLHEVHVKRPRFPHTQRLPLVRDGLGVCEGVHFTPKQVPRGRREHERCDEPAKHDRDHEGGAAV</sequence>
<evidence type="ECO:0000256" key="1">
    <source>
        <dbReference type="SAM" id="MobiDB-lite"/>
    </source>
</evidence>
<dbReference type="EMBL" id="KI913162">
    <property type="protein sequence ID" value="ETV71091.1"/>
    <property type="molecule type" value="Genomic_DNA"/>
</dbReference>
<accession>W4FW00</accession>
<organism evidence="2">
    <name type="scientific">Aphanomyces astaci</name>
    <name type="common">Crayfish plague agent</name>
    <dbReference type="NCBI Taxonomy" id="112090"/>
    <lineage>
        <taxon>Eukaryota</taxon>
        <taxon>Sar</taxon>
        <taxon>Stramenopiles</taxon>
        <taxon>Oomycota</taxon>
        <taxon>Saprolegniomycetes</taxon>
        <taxon>Saprolegniales</taxon>
        <taxon>Verrucalvaceae</taxon>
        <taxon>Aphanomyces</taxon>
    </lineage>
</organism>
<proteinExistence type="predicted"/>
<dbReference type="GeneID" id="20815492"/>
<feature type="compositionally biased region" description="Basic and acidic residues" evidence="1">
    <location>
        <begin position="99"/>
        <end position="122"/>
    </location>
</feature>
<name>W4FW00_APHAT</name>
<evidence type="ECO:0000313" key="2">
    <source>
        <dbReference type="EMBL" id="ETV71091.1"/>
    </source>
</evidence>
<feature type="region of interest" description="Disordered" evidence="1">
    <location>
        <begin position="94"/>
        <end position="122"/>
    </location>
</feature>
<dbReference type="RefSeq" id="XP_009839337.1">
    <property type="nucleotide sequence ID" value="XM_009841035.1"/>
</dbReference>
<gene>
    <name evidence="2" type="ORF">H257_13496</name>
</gene>
<reference evidence="2" key="1">
    <citation type="submission" date="2013-12" db="EMBL/GenBank/DDBJ databases">
        <title>The Genome Sequence of Aphanomyces astaci APO3.</title>
        <authorList>
            <consortium name="The Broad Institute Genomics Platform"/>
            <person name="Russ C."/>
            <person name="Tyler B."/>
            <person name="van West P."/>
            <person name="Dieguez-Uribeondo J."/>
            <person name="Young S.K."/>
            <person name="Zeng Q."/>
            <person name="Gargeya S."/>
            <person name="Fitzgerald M."/>
            <person name="Abouelleil A."/>
            <person name="Alvarado L."/>
            <person name="Chapman S.B."/>
            <person name="Gainer-Dewar J."/>
            <person name="Goldberg J."/>
            <person name="Griggs A."/>
            <person name="Gujja S."/>
            <person name="Hansen M."/>
            <person name="Howarth C."/>
            <person name="Imamovic A."/>
            <person name="Ireland A."/>
            <person name="Larimer J."/>
            <person name="McCowan C."/>
            <person name="Murphy C."/>
            <person name="Pearson M."/>
            <person name="Poon T.W."/>
            <person name="Priest M."/>
            <person name="Roberts A."/>
            <person name="Saif S."/>
            <person name="Shea T."/>
            <person name="Sykes S."/>
            <person name="Wortman J."/>
            <person name="Nusbaum C."/>
            <person name="Birren B."/>
        </authorList>
    </citation>
    <scope>NUCLEOTIDE SEQUENCE [LARGE SCALE GENOMIC DNA]</scope>
    <source>
        <strain evidence="2">APO3</strain>
    </source>
</reference>
<dbReference type="AlphaFoldDB" id="W4FW00"/>